<sequence>MRMSLKATILIATASAAFASPAMARDDAQAWGAGTANVDLGGGFRASSETVLRFSDNRGGLYEIEENLMVGYKPSKQVTVWLGYTHNPQYDHGDFTLMERRFRQQVNVDNFAAIGKLKLSGRVRLEERWREGQGGPAWRLRPFIKASVPVAGKVNLVASHESFIDLNTNSFQRIGGEERMRNFVGLAAPLSKKFGIEAGYLLQHGFVRNGPDNHDHVFSVALTGNF</sequence>
<organism evidence="2 3">
    <name type="scientific">Novosphingobium olei</name>
    <dbReference type="NCBI Taxonomy" id="2728851"/>
    <lineage>
        <taxon>Bacteria</taxon>
        <taxon>Pseudomonadati</taxon>
        <taxon>Pseudomonadota</taxon>
        <taxon>Alphaproteobacteria</taxon>
        <taxon>Sphingomonadales</taxon>
        <taxon>Sphingomonadaceae</taxon>
        <taxon>Novosphingobium</taxon>
    </lineage>
</organism>
<dbReference type="AlphaFoldDB" id="A0A7Y0GA23"/>
<evidence type="ECO:0000313" key="3">
    <source>
        <dbReference type="Proteomes" id="UP000583556"/>
    </source>
</evidence>
<reference evidence="2 3" key="1">
    <citation type="submission" date="2020-04" db="EMBL/GenBank/DDBJ databases">
        <title>Novosphingobium sp. TW-4 isolated from soil.</title>
        <authorList>
            <person name="Dahal R.H."/>
            <person name="Chaudhary D.K."/>
        </authorList>
    </citation>
    <scope>NUCLEOTIDE SEQUENCE [LARGE SCALE GENOMIC DNA]</scope>
    <source>
        <strain evidence="2 3">TW-4</strain>
    </source>
</reference>
<accession>A0A7Y0GA23</accession>
<evidence type="ECO:0000256" key="1">
    <source>
        <dbReference type="SAM" id="SignalP"/>
    </source>
</evidence>
<feature type="signal peptide" evidence="1">
    <location>
        <begin position="1"/>
        <end position="24"/>
    </location>
</feature>
<gene>
    <name evidence="2" type="ORF">HHL27_08165</name>
</gene>
<name>A0A7Y0GA23_9SPHN</name>
<dbReference type="Proteomes" id="UP000583556">
    <property type="component" value="Unassembled WGS sequence"/>
</dbReference>
<dbReference type="InterPro" id="IPR019619">
    <property type="entry name" value="DUF2490"/>
</dbReference>
<feature type="chain" id="PRO_5031574438" evidence="1">
    <location>
        <begin position="25"/>
        <end position="226"/>
    </location>
</feature>
<comment type="caution">
    <text evidence="2">The sequence shown here is derived from an EMBL/GenBank/DDBJ whole genome shotgun (WGS) entry which is preliminary data.</text>
</comment>
<dbReference type="Pfam" id="PF10677">
    <property type="entry name" value="DUF2490"/>
    <property type="match status" value="1"/>
</dbReference>
<keyword evidence="1" id="KW-0732">Signal</keyword>
<evidence type="ECO:0000313" key="2">
    <source>
        <dbReference type="EMBL" id="NML93638.1"/>
    </source>
</evidence>
<proteinExistence type="predicted"/>
<keyword evidence="3" id="KW-1185">Reference proteome</keyword>
<protein>
    <submittedName>
        <fullName evidence="2">DUF2490 domain-containing protein</fullName>
    </submittedName>
</protein>
<dbReference type="EMBL" id="JABBGM010000003">
    <property type="protein sequence ID" value="NML93638.1"/>
    <property type="molecule type" value="Genomic_DNA"/>
</dbReference>